<keyword evidence="3" id="KW-1185">Reference proteome</keyword>
<feature type="domain" description="Glycosyl transferase CAP10" evidence="1">
    <location>
        <begin position="8"/>
        <end position="48"/>
    </location>
</feature>
<evidence type="ECO:0000313" key="2">
    <source>
        <dbReference type="EMBL" id="KAJ8470726.1"/>
    </source>
</evidence>
<dbReference type="Pfam" id="PF05686">
    <property type="entry name" value="Glyco_transf_90"/>
    <property type="match status" value="1"/>
</dbReference>
<organism evidence="2 3">
    <name type="scientific">Ensete ventricosum</name>
    <name type="common">Abyssinian banana</name>
    <name type="synonym">Musa ensete</name>
    <dbReference type="NCBI Taxonomy" id="4639"/>
    <lineage>
        <taxon>Eukaryota</taxon>
        <taxon>Viridiplantae</taxon>
        <taxon>Streptophyta</taxon>
        <taxon>Embryophyta</taxon>
        <taxon>Tracheophyta</taxon>
        <taxon>Spermatophyta</taxon>
        <taxon>Magnoliopsida</taxon>
        <taxon>Liliopsida</taxon>
        <taxon>Zingiberales</taxon>
        <taxon>Musaceae</taxon>
        <taxon>Ensete</taxon>
    </lineage>
</organism>
<reference evidence="2 3" key="1">
    <citation type="submission" date="2022-12" db="EMBL/GenBank/DDBJ databases">
        <title>Chromosome-scale assembly of the Ensete ventricosum genome.</title>
        <authorList>
            <person name="Dussert Y."/>
            <person name="Stocks J."/>
            <person name="Wendawek A."/>
            <person name="Woldeyes F."/>
            <person name="Nichols R.A."/>
            <person name="Borrell J.S."/>
        </authorList>
    </citation>
    <scope>NUCLEOTIDE SEQUENCE [LARGE SCALE GENOMIC DNA]</scope>
    <source>
        <strain evidence="3">cv. Maze</strain>
        <tissue evidence="2">Seeds</tissue>
    </source>
</reference>
<dbReference type="AlphaFoldDB" id="A0AAV8P991"/>
<proteinExistence type="predicted"/>
<evidence type="ECO:0000313" key="3">
    <source>
        <dbReference type="Proteomes" id="UP001222027"/>
    </source>
</evidence>
<protein>
    <recommendedName>
        <fullName evidence="1">Glycosyl transferase CAP10 domain-containing protein</fullName>
    </recommendedName>
</protein>
<sequence length="91" mass="10047">MTLRCGGAQIMRRDWLEESRCGFQKSSLSNQCSHRYKIYAEGYAWSFAVEWGNQNPSKAEAIDREEGAGIYAGAGHGSGIRLHVPPQCGVL</sequence>
<name>A0AAV8P991_ENSVE</name>
<dbReference type="InterPro" id="IPR006598">
    <property type="entry name" value="CAP10"/>
</dbReference>
<evidence type="ECO:0000259" key="1">
    <source>
        <dbReference type="Pfam" id="PF05686"/>
    </source>
</evidence>
<dbReference type="EMBL" id="JAQQAF010000007">
    <property type="protein sequence ID" value="KAJ8470726.1"/>
    <property type="molecule type" value="Genomic_DNA"/>
</dbReference>
<gene>
    <name evidence="2" type="ORF">OPV22_025069</name>
</gene>
<accession>A0AAV8P991</accession>
<dbReference type="Proteomes" id="UP001222027">
    <property type="component" value="Unassembled WGS sequence"/>
</dbReference>
<comment type="caution">
    <text evidence="2">The sequence shown here is derived from an EMBL/GenBank/DDBJ whole genome shotgun (WGS) entry which is preliminary data.</text>
</comment>